<dbReference type="InterPro" id="IPR011639">
    <property type="entry name" value="MethylTrfase_TaqI-like_dom"/>
</dbReference>
<gene>
    <name evidence="9" type="ORF">SDC9_20765</name>
</gene>
<reference evidence="9" key="1">
    <citation type="submission" date="2019-08" db="EMBL/GenBank/DDBJ databases">
        <authorList>
            <person name="Kucharzyk K."/>
            <person name="Murdoch R.W."/>
            <person name="Higgins S."/>
            <person name="Loffler F."/>
        </authorList>
    </citation>
    <scope>NUCLEOTIDE SEQUENCE</scope>
</reference>
<evidence type="ECO:0000256" key="2">
    <source>
        <dbReference type="ARBA" id="ARBA00011900"/>
    </source>
</evidence>
<comment type="caution">
    <text evidence="9">The sequence shown here is derived from an EMBL/GenBank/DDBJ whole genome shotgun (WGS) entry which is preliminary data.</text>
</comment>
<dbReference type="PANTHER" id="PTHR33841:SF5">
    <property type="entry name" value="DNA METHYLASE (MODIFICATION METHYLASE) (METHYLTRANSFERASE)-RELATED"/>
    <property type="match status" value="1"/>
</dbReference>
<evidence type="ECO:0000313" key="9">
    <source>
        <dbReference type="EMBL" id="MPL74946.1"/>
    </source>
</evidence>
<dbReference type="InterPro" id="IPR029063">
    <property type="entry name" value="SAM-dependent_MTases_sf"/>
</dbReference>
<dbReference type="PRINTS" id="PR00507">
    <property type="entry name" value="N12N6MTFRASE"/>
</dbReference>
<dbReference type="PROSITE" id="PS00092">
    <property type="entry name" value="N6_MTASE"/>
    <property type="match status" value="1"/>
</dbReference>
<keyword evidence="3 9" id="KW-0489">Methyltransferase</keyword>
<dbReference type="GO" id="GO:0009007">
    <property type="term" value="F:site-specific DNA-methyltransferase (adenine-specific) activity"/>
    <property type="evidence" value="ECO:0007669"/>
    <property type="project" value="UniProtKB-EC"/>
</dbReference>
<evidence type="ECO:0000259" key="7">
    <source>
        <dbReference type="Pfam" id="PF07669"/>
    </source>
</evidence>
<proteinExistence type="inferred from homology"/>
<evidence type="ECO:0000256" key="3">
    <source>
        <dbReference type="ARBA" id="ARBA00022603"/>
    </source>
</evidence>
<evidence type="ECO:0000256" key="1">
    <source>
        <dbReference type="ARBA" id="ARBA00006594"/>
    </source>
</evidence>
<evidence type="ECO:0000259" key="8">
    <source>
        <dbReference type="Pfam" id="PF22837"/>
    </source>
</evidence>
<dbReference type="InterPro" id="IPR050953">
    <property type="entry name" value="N4_N6_ade-DNA_methylase"/>
</dbReference>
<comment type="catalytic activity">
    <reaction evidence="6">
        <text>a 2'-deoxyadenosine in DNA + S-adenosyl-L-methionine = an N(6)-methyl-2'-deoxyadenosine in DNA + S-adenosyl-L-homocysteine + H(+)</text>
        <dbReference type="Rhea" id="RHEA:15197"/>
        <dbReference type="Rhea" id="RHEA-COMP:12418"/>
        <dbReference type="Rhea" id="RHEA-COMP:12419"/>
        <dbReference type="ChEBI" id="CHEBI:15378"/>
        <dbReference type="ChEBI" id="CHEBI:57856"/>
        <dbReference type="ChEBI" id="CHEBI:59789"/>
        <dbReference type="ChEBI" id="CHEBI:90615"/>
        <dbReference type="ChEBI" id="CHEBI:90616"/>
        <dbReference type="EC" id="2.1.1.72"/>
    </reaction>
</comment>
<dbReference type="InterPro" id="IPR002052">
    <property type="entry name" value="DNA_methylase_N6_adenine_CS"/>
</dbReference>
<dbReference type="GO" id="GO:0003676">
    <property type="term" value="F:nucleic acid binding"/>
    <property type="evidence" value="ECO:0007669"/>
    <property type="project" value="InterPro"/>
</dbReference>
<protein>
    <recommendedName>
        <fullName evidence="2">site-specific DNA-methyltransferase (adenine-specific)</fullName>
        <ecNumber evidence="2">2.1.1.72</ecNumber>
    </recommendedName>
</protein>
<organism evidence="9">
    <name type="scientific">bioreactor metagenome</name>
    <dbReference type="NCBI Taxonomy" id="1076179"/>
    <lineage>
        <taxon>unclassified sequences</taxon>
        <taxon>metagenomes</taxon>
        <taxon>ecological metagenomes</taxon>
    </lineage>
</organism>
<dbReference type="GO" id="GO:0006304">
    <property type="term" value="P:DNA modification"/>
    <property type="evidence" value="ECO:0007669"/>
    <property type="project" value="InterPro"/>
</dbReference>
<feature type="domain" description="Type II methyltransferase M.TaqI-like" evidence="7">
    <location>
        <begin position="72"/>
        <end position="204"/>
    </location>
</feature>
<dbReference type="Pfam" id="PF07669">
    <property type="entry name" value="Eco57I"/>
    <property type="match status" value="1"/>
</dbReference>
<dbReference type="SUPFAM" id="SSF53335">
    <property type="entry name" value="S-adenosyl-L-methionine-dependent methyltransferases"/>
    <property type="match status" value="1"/>
</dbReference>
<accession>A0A644U7M5</accession>
<dbReference type="EC" id="2.1.1.72" evidence="2"/>
<sequence>MRLKKDNTDQKLRGAYYTPMQLASAMVGIFAADKTIKTILEPSCGDGVFIDAAIEADLINNIDLFRAIEIETSEVDLLKNRFAKYKNIDIQCKDFFDFYNESYKTTKYDLILGNPPYIRYQYLTESQREIQSKILITHGMKSNKLINAWVGFLVACVQMLSENGKIAFVIPAEILQVAYAEDLRLYLSNHFSKITLITFEKLVFPDIEQEVLVFVGEKGNEEKGIRIFEMSDLDDFSAIDLAANGYQKMQHVKEKWTKYFTTSQEIELIQKIKKDSRFQKFSDCGIINVGITTGNNDYFSIDSKKAKEYDLSPVLLPLIGRSAHAHGIYFTKEDWMKNVGNGKKAQLINFPDMPYENYPDKHKEYIQKGEQEGQNKGYKCSIRDRWYIVPSVWVPDAFFLRRNNLYPKFVLNQCEAVSTDTMHRVKFNDSVDPETLLLSYYNSISFAFTEICGRSYGGGVLEILPGEVGNIMLPKLDKIDDEKKYPLLQKIDSTVRNNEDIEIALDIVDEEILVKQLGIELSVCKQFRAIWKKLQKRRLGRG</sequence>
<dbReference type="PANTHER" id="PTHR33841">
    <property type="entry name" value="DNA METHYLTRANSFERASE YEEA-RELATED"/>
    <property type="match status" value="1"/>
</dbReference>
<dbReference type="Gene3D" id="3.40.50.150">
    <property type="entry name" value="Vaccinia Virus protein VP39"/>
    <property type="match status" value="1"/>
</dbReference>
<dbReference type="GO" id="GO:0032259">
    <property type="term" value="P:methylation"/>
    <property type="evidence" value="ECO:0007669"/>
    <property type="project" value="UniProtKB-KW"/>
</dbReference>
<keyword evidence="4 9" id="KW-0808">Transferase</keyword>
<name>A0A644U7M5_9ZZZZ</name>
<evidence type="ECO:0000256" key="4">
    <source>
        <dbReference type="ARBA" id="ARBA00022679"/>
    </source>
</evidence>
<evidence type="ECO:0000256" key="5">
    <source>
        <dbReference type="ARBA" id="ARBA00022691"/>
    </source>
</evidence>
<keyword evidence="5" id="KW-0949">S-adenosyl-L-methionine</keyword>
<dbReference type="InterPro" id="IPR054520">
    <property type="entry name" value="M_Eco57I_C"/>
</dbReference>
<dbReference type="Pfam" id="PF22837">
    <property type="entry name" value="M_Eco57I_C"/>
    <property type="match status" value="1"/>
</dbReference>
<dbReference type="EMBL" id="VSSQ01000084">
    <property type="protein sequence ID" value="MPL74946.1"/>
    <property type="molecule type" value="Genomic_DNA"/>
</dbReference>
<feature type="domain" description="Type II methyltransferase M.Eco57I C-terminal" evidence="8">
    <location>
        <begin position="253"/>
        <end position="513"/>
    </location>
</feature>
<dbReference type="AlphaFoldDB" id="A0A644U7M5"/>
<comment type="similarity">
    <text evidence="1">Belongs to the N(4)/N(6)-methyltransferase family.</text>
</comment>
<evidence type="ECO:0000256" key="6">
    <source>
        <dbReference type="ARBA" id="ARBA00047942"/>
    </source>
</evidence>